<dbReference type="InterPro" id="IPR010730">
    <property type="entry name" value="HET"/>
</dbReference>
<reference evidence="2 3" key="1">
    <citation type="submission" date="2023-08" db="EMBL/GenBank/DDBJ databases">
        <title>Black Yeasts Isolated from many extreme environments.</title>
        <authorList>
            <person name="Coleine C."/>
            <person name="Stajich J.E."/>
            <person name="Selbmann L."/>
        </authorList>
    </citation>
    <scope>NUCLEOTIDE SEQUENCE [LARGE SCALE GENOMIC DNA]</scope>
    <source>
        <strain evidence="2 3">CCFEE 5935</strain>
    </source>
</reference>
<dbReference type="PANTHER" id="PTHR24148:SF73">
    <property type="entry name" value="HET DOMAIN PROTEIN (AFU_ORTHOLOGUE AFUA_8G01020)"/>
    <property type="match status" value="1"/>
</dbReference>
<name>A0AAV9NW78_9PEZI</name>
<accession>A0AAV9NW78</accession>
<dbReference type="InterPro" id="IPR052895">
    <property type="entry name" value="HetReg/Transcr_Mod"/>
</dbReference>
<keyword evidence="3" id="KW-1185">Reference proteome</keyword>
<dbReference type="AlphaFoldDB" id="A0AAV9NW78"/>
<feature type="domain" description="Heterokaryon incompatibility" evidence="1">
    <location>
        <begin position="44"/>
        <end position="144"/>
    </location>
</feature>
<sequence>MSFYDRPLANNEIRLLLLRPSPDPTAPIECDPETRSLNGDGPAYEALSYTWGPPYPSHDDADIVFSCYNEQPRAITLRGQEVGVKSNLYDCLLRFRSKETTRVLWVDALCINQQDLEERAQQVSIMSEVYKQCTSALIWLGEEMLELDVSIIMPLFSSIVDPMSGFNEFDKWLSAASSQTSLTGVNTL</sequence>
<dbReference type="EMBL" id="JAVRRT010000022">
    <property type="protein sequence ID" value="KAK5163904.1"/>
    <property type="molecule type" value="Genomic_DNA"/>
</dbReference>
<proteinExistence type="predicted"/>
<dbReference type="Pfam" id="PF06985">
    <property type="entry name" value="HET"/>
    <property type="match status" value="1"/>
</dbReference>
<evidence type="ECO:0000313" key="2">
    <source>
        <dbReference type="EMBL" id="KAK5163904.1"/>
    </source>
</evidence>
<organism evidence="2 3">
    <name type="scientific">Saxophila tyrrhenica</name>
    <dbReference type="NCBI Taxonomy" id="1690608"/>
    <lineage>
        <taxon>Eukaryota</taxon>
        <taxon>Fungi</taxon>
        <taxon>Dikarya</taxon>
        <taxon>Ascomycota</taxon>
        <taxon>Pezizomycotina</taxon>
        <taxon>Dothideomycetes</taxon>
        <taxon>Dothideomycetidae</taxon>
        <taxon>Mycosphaerellales</taxon>
        <taxon>Extremaceae</taxon>
        <taxon>Saxophila</taxon>
    </lineage>
</organism>
<protein>
    <recommendedName>
        <fullName evidence="1">Heterokaryon incompatibility domain-containing protein</fullName>
    </recommendedName>
</protein>
<dbReference type="RefSeq" id="XP_064654268.1">
    <property type="nucleotide sequence ID" value="XM_064807521.1"/>
</dbReference>
<dbReference type="GeneID" id="89931627"/>
<evidence type="ECO:0000313" key="3">
    <source>
        <dbReference type="Proteomes" id="UP001337655"/>
    </source>
</evidence>
<dbReference type="Proteomes" id="UP001337655">
    <property type="component" value="Unassembled WGS sequence"/>
</dbReference>
<dbReference type="PANTHER" id="PTHR24148">
    <property type="entry name" value="ANKYRIN REPEAT DOMAIN-CONTAINING PROTEIN 39 HOMOLOG-RELATED"/>
    <property type="match status" value="1"/>
</dbReference>
<comment type="caution">
    <text evidence="2">The sequence shown here is derived from an EMBL/GenBank/DDBJ whole genome shotgun (WGS) entry which is preliminary data.</text>
</comment>
<gene>
    <name evidence="2" type="ORF">LTR77_010298</name>
</gene>
<evidence type="ECO:0000259" key="1">
    <source>
        <dbReference type="Pfam" id="PF06985"/>
    </source>
</evidence>